<dbReference type="AlphaFoldDB" id="A0A9N9AWL0"/>
<dbReference type="EMBL" id="CAJVPY010001993">
    <property type="protein sequence ID" value="CAG8544793.1"/>
    <property type="molecule type" value="Genomic_DNA"/>
</dbReference>
<evidence type="ECO:0000259" key="1">
    <source>
        <dbReference type="PROSITE" id="PS51518"/>
    </source>
</evidence>
<dbReference type="OrthoDB" id="10265994at2759"/>
<reference evidence="2" key="1">
    <citation type="submission" date="2021-06" db="EMBL/GenBank/DDBJ databases">
        <authorList>
            <person name="Kallberg Y."/>
            <person name="Tangrot J."/>
            <person name="Rosling A."/>
        </authorList>
    </citation>
    <scope>NUCLEOTIDE SEQUENCE</scope>
    <source>
        <strain evidence="2">MA453B</strain>
    </source>
</reference>
<dbReference type="Pfam" id="PF07039">
    <property type="entry name" value="SGF29_Tudor"/>
    <property type="match status" value="1"/>
</dbReference>
<organism evidence="2 3">
    <name type="scientific">Dentiscutata erythropus</name>
    <dbReference type="NCBI Taxonomy" id="1348616"/>
    <lineage>
        <taxon>Eukaryota</taxon>
        <taxon>Fungi</taxon>
        <taxon>Fungi incertae sedis</taxon>
        <taxon>Mucoromycota</taxon>
        <taxon>Glomeromycotina</taxon>
        <taxon>Glomeromycetes</taxon>
        <taxon>Diversisporales</taxon>
        <taxon>Gigasporaceae</taxon>
        <taxon>Dentiscutata</taxon>
    </lineage>
</organism>
<dbReference type="PANTHER" id="PTHR21539:SF0">
    <property type="entry name" value="SAGA-ASSOCIATED FACTOR 29"/>
    <property type="match status" value="1"/>
</dbReference>
<feature type="domain" description="SGF29 C-terminal" evidence="1">
    <location>
        <begin position="1"/>
        <end position="80"/>
    </location>
</feature>
<protein>
    <submittedName>
        <fullName evidence="2">9332_t:CDS:1</fullName>
    </submittedName>
</protein>
<dbReference type="Proteomes" id="UP000789405">
    <property type="component" value="Unassembled WGS sequence"/>
</dbReference>
<evidence type="ECO:0000313" key="3">
    <source>
        <dbReference type="Proteomes" id="UP000789405"/>
    </source>
</evidence>
<gene>
    <name evidence="2" type="ORF">DERYTH_LOCUS4979</name>
</gene>
<dbReference type="InterPro" id="IPR010750">
    <property type="entry name" value="SGF29_tudor-like_dom"/>
</dbReference>
<evidence type="ECO:0000313" key="2">
    <source>
        <dbReference type="EMBL" id="CAG8544793.1"/>
    </source>
</evidence>
<dbReference type="Gene3D" id="2.30.30.140">
    <property type="match status" value="1"/>
</dbReference>
<keyword evidence="3" id="KW-1185">Reference proteome</keyword>
<proteinExistence type="predicted"/>
<name>A0A9N9AWL0_9GLOM</name>
<comment type="caution">
    <text evidence="2">The sequence shown here is derived from an EMBL/GenBank/DDBJ whole genome shotgun (WGS) entry which is preliminary data.</text>
</comment>
<accession>A0A9N9AWL0</accession>
<dbReference type="GO" id="GO:0000124">
    <property type="term" value="C:SAGA complex"/>
    <property type="evidence" value="ECO:0007669"/>
    <property type="project" value="InterPro"/>
</dbReference>
<dbReference type="PROSITE" id="PS51518">
    <property type="entry name" value="SGF29_C"/>
    <property type="match status" value="1"/>
</dbReference>
<sequence length="80" mass="9331">MSGVTNEKCYSTSKSWRNAFTRISTVIALYPHTRFYKAVVVIPPGKLTPKTSRYLLTFEDDENAERYVDAHYVLDIIRER</sequence>
<dbReference type="InterPro" id="IPR037802">
    <property type="entry name" value="SGF29"/>
</dbReference>
<dbReference type="PANTHER" id="PTHR21539">
    <property type="entry name" value="SAGA-ASSOCIATED FACTOR 29"/>
    <property type="match status" value="1"/>
</dbReference>